<gene>
    <name evidence="6" type="ORF">DPMN_148139</name>
</gene>
<keyword evidence="4" id="KW-0187">Copper transport</keyword>
<comment type="caution">
    <text evidence="6">The sequence shown here is derived from an EMBL/GenBank/DDBJ whole genome shotgun (WGS) entry which is preliminary data.</text>
</comment>
<keyword evidence="4" id="KW-0813">Transport</keyword>
<keyword evidence="4" id="KW-0186">Copper</keyword>
<proteinExistence type="inferred from homology"/>
<keyword evidence="4" id="KW-0406">Ion transport</keyword>
<feature type="transmembrane region" description="Helical" evidence="4">
    <location>
        <begin position="15"/>
        <end position="36"/>
    </location>
</feature>
<feature type="compositionally biased region" description="Polar residues" evidence="5">
    <location>
        <begin position="103"/>
        <end position="118"/>
    </location>
</feature>
<sequence length="118" mass="12829">MLLLGTVVKMATLTFGYLAMLLVMTMNYWILVAAVLGSGLGHLIMRPIIAACCSPQHRASFGNQFADERRVSCSAAERLSCKPLCEAAQSDAMEVPKGEDETTPLTWSPQLHKPCSQT</sequence>
<feature type="region of interest" description="Disordered" evidence="5">
    <location>
        <begin position="91"/>
        <end position="118"/>
    </location>
</feature>
<reference evidence="6" key="2">
    <citation type="submission" date="2020-11" db="EMBL/GenBank/DDBJ databases">
        <authorList>
            <person name="McCartney M.A."/>
            <person name="Auch B."/>
            <person name="Kono T."/>
            <person name="Mallez S."/>
            <person name="Becker A."/>
            <person name="Gohl D.M."/>
            <person name="Silverstein K.A.T."/>
            <person name="Koren S."/>
            <person name="Bechman K.B."/>
            <person name="Herman A."/>
            <person name="Abrahante J.E."/>
            <person name="Garbe J."/>
        </authorList>
    </citation>
    <scope>NUCLEOTIDE SEQUENCE</scope>
    <source>
        <strain evidence="6">Duluth1</strain>
        <tissue evidence="6">Whole animal</tissue>
    </source>
</reference>
<reference evidence="6" key="1">
    <citation type="journal article" date="2019" name="bioRxiv">
        <title>The Genome of the Zebra Mussel, Dreissena polymorpha: A Resource for Invasive Species Research.</title>
        <authorList>
            <person name="McCartney M.A."/>
            <person name="Auch B."/>
            <person name="Kono T."/>
            <person name="Mallez S."/>
            <person name="Zhang Y."/>
            <person name="Obille A."/>
            <person name="Becker A."/>
            <person name="Abrahante J.E."/>
            <person name="Garbe J."/>
            <person name="Badalamenti J.P."/>
            <person name="Herman A."/>
            <person name="Mangelson H."/>
            <person name="Liachko I."/>
            <person name="Sullivan S."/>
            <person name="Sone E.D."/>
            <person name="Koren S."/>
            <person name="Silverstein K.A.T."/>
            <person name="Beckman K.B."/>
            <person name="Gohl D.M."/>
        </authorList>
    </citation>
    <scope>NUCLEOTIDE SEQUENCE</scope>
    <source>
        <strain evidence="6">Duluth1</strain>
        <tissue evidence="6">Whole animal</tissue>
    </source>
</reference>
<evidence type="ECO:0000313" key="7">
    <source>
        <dbReference type="Proteomes" id="UP000828390"/>
    </source>
</evidence>
<comment type="subcellular location">
    <subcellularLocation>
        <location evidence="4">Membrane</location>
        <topology evidence="4">Multi-pass membrane protein</topology>
    </subcellularLocation>
</comment>
<keyword evidence="3 4" id="KW-0472">Membrane</keyword>
<dbReference type="AlphaFoldDB" id="A0A9D4J418"/>
<dbReference type="GO" id="GO:0016020">
    <property type="term" value="C:membrane"/>
    <property type="evidence" value="ECO:0007669"/>
    <property type="project" value="UniProtKB-SubCell"/>
</dbReference>
<keyword evidence="1 4" id="KW-0812">Transmembrane</keyword>
<name>A0A9D4J418_DREPO</name>
<evidence type="ECO:0000256" key="5">
    <source>
        <dbReference type="SAM" id="MobiDB-lite"/>
    </source>
</evidence>
<evidence type="ECO:0000256" key="1">
    <source>
        <dbReference type="ARBA" id="ARBA00022692"/>
    </source>
</evidence>
<dbReference type="GO" id="GO:0005375">
    <property type="term" value="F:copper ion transmembrane transporter activity"/>
    <property type="evidence" value="ECO:0007669"/>
    <property type="project" value="UniProtKB-UniRule"/>
</dbReference>
<dbReference type="Proteomes" id="UP000828390">
    <property type="component" value="Unassembled WGS sequence"/>
</dbReference>
<accession>A0A9D4J418</accession>
<evidence type="ECO:0000313" key="6">
    <source>
        <dbReference type="EMBL" id="KAH3794602.1"/>
    </source>
</evidence>
<dbReference type="InterPro" id="IPR007274">
    <property type="entry name" value="Cop_transporter"/>
</dbReference>
<comment type="similarity">
    <text evidence="4">Belongs to the copper transporter (Ctr) (TC 1.A.56) family. SLC31A subfamily.</text>
</comment>
<evidence type="ECO:0000256" key="2">
    <source>
        <dbReference type="ARBA" id="ARBA00022989"/>
    </source>
</evidence>
<evidence type="ECO:0000256" key="4">
    <source>
        <dbReference type="RuleBase" id="RU367022"/>
    </source>
</evidence>
<organism evidence="6 7">
    <name type="scientific">Dreissena polymorpha</name>
    <name type="common">Zebra mussel</name>
    <name type="synonym">Mytilus polymorpha</name>
    <dbReference type="NCBI Taxonomy" id="45954"/>
    <lineage>
        <taxon>Eukaryota</taxon>
        <taxon>Metazoa</taxon>
        <taxon>Spiralia</taxon>
        <taxon>Lophotrochozoa</taxon>
        <taxon>Mollusca</taxon>
        <taxon>Bivalvia</taxon>
        <taxon>Autobranchia</taxon>
        <taxon>Heteroconchia</taxon>
        <taxon>Euheterodonta</taxon>
        <taxon>Imparidentia</taxon>
        <taxon>Neoheterodontei</taxon>
        <taxon>Myida</taxon>
        <taxon>Dreissenoidea</taxon>
        <taxon>Dreissenidae</taxon>
        <taxon>Dreissena</taxon>
    </lineage>
</organism>
<protein>
    <recommendedName>
        <fullName evidence="4">Copper transport protein</fullName>
    </recommendedName>
</protein>
<evidence type="ECO:0000256" key="3">
    <source>
        <dbReference type="ARBA" id="ARBA00023136"/>
    </source>
</evidence>
<dbReference type="EMBL" id="JAIWYP010000007">
    <property type="protein sequence ID" value="KAH3794602.1"/>
    <property type="molecule type" value="Genomic_DNA"/>
</dbReference>
<dbReference type="Pfam" id="PF04145">
    <property type="entry name" value="Ctr"/>
    <property type="match status" value="1"/>
</dbReference>
<keyword evidence="2 4" id="KW-1133">Transmembrane helix</keyword>
<keyword evidence="7" id="KW-1185">Reference proteome</keyword>